<accession>A0A5C7ESI8</accession>
<evidence type="ECO:0000313" key="2">
    <source>
        <dbReference type="EMBL" id="TXF11164.1"/>
    </source>
</evidence>
<protein>
    <submittedName>
        <fullName evidence="2">Uncharacterized protein</fullName>
    </submittedName>
</protein>
<name>A0A5C7ESI8_9PROT</name>
<reference evidence="2 3" key="1">
    <citation type="submission" date="2019-08" db="EMBL/GenBank/DDBJ databases">
        <title>Pelomicrobium methylotrophicum gen. nov., sp. nov. a moderately thermophilic, facultatively anaerobic, lithoautotrophic and methylotrophic bacterium isolated from a terrestrial mud volcano.</title>
        <authorList>
            <person name="Slobodkina G.B."/>
            <person name="Merkel A.Y."/>
            <person name="Slobodkin A.I."/>
        </authorList>
    </citation>
    <scope>NUCLEOTIDE SEQUENCE [LARGE SCALE GENOMIC DNA]</scope>
    <source>
        <strain evidence="2 3">SM250</strain>
    </source>
</reference>
<feature type="region of interest" description="Disordered" evidence="1">
    <location>
        <begin position="60"/>
        <end position="89"/>
    </location>
</feature>
<proteinExistence type="predicted"/>
<dbReference type="RefSeq" id="WP_147800375.1">
    <property type="nucleotide sequence ID" value="NZ_VPFL01000016.1"/>
</dbReference>
<gene>
    <name evidence="2" type="ORF">FR698_11655</name>
</gene>
<dbReference type="InParanoid" id="A0A5C7ESI8"/>
<organism evidence="2 3">
    <name type="scientific">Pelomicrobium methylotrophicum</name>
    <dbReference type="NCBI Taxonomy" id="2602750"/>
    <lineage>
        <taxon>Bacteria</taxon>
        <taxon>Pseudomonadati</taxon>
        <taxon>Pseudomonadota</taxon>
        <taxon>Hydrogenophilia</taxon>
        <taxon>Hydrogenophilia incertae sedis</taxon>
        <taxon>Pelomicrobium</taxon>
    </lineage>
</organism>
<evidence type="ECO:0000313" key="3">
    <source>
        <dbReference type="Proteomes" id="UP000321201"/>
    </source>
</evidence>
<comment type="caution">
    <text evidence="2">The sequence shown here is derived from an EMBL/GenBank/DDBJ whole genome shotgun (WGS) entry which is preliminary data.</text>
</comment>
<keyword evidence="3" id="KW-1185">Reference proteome</keyword>
<dbReference type="EMBL" id="VPFL01000016">
    <property type="protein sequence ID" value="TXF11164.1"/>
    <property type="molecule type" value="Genomic_DNA"/>
</dbReference>
<evidence type="ECO:0000256" key="1">
    <source>
        <dbReference type="SAM" id="MobiDB-lite"/>
    </source>
</evidence>
<dbReference type="AlphaFoldDB" id="A0A5C7ESI8"/>
<sequence>MAYIATVKIVVDEANEAMVYDGINEILREAQYGGPNGEFRGWIADWAFWSVEPASEEVEKSLASGNYEEGEAFPDCPARSTAEPSSGCS</sequence>
<dbReference type="Proteomes" id="UP000321201">
    <property type="component" value="Unassembled WGS sequence"/>
</dbReference>